<comment type="caution">
    <text evidence="3">The sequence shown here is derived from an EMBL/GenBank/DDBJ whole genome shotgun (WGS) entry which is preliminary data.</text>
</comment>
<gene>
    <name evidence="3" type="ORF">OSTQU699_LOCUS10626</name>
</gene>
<evidence type="ECO:0000313" key="4">
    <source>
        <dbReference type="Proteomes" id="UP000708148"/>
    </source>
</evidence>
<accession>A0A8S1JDF4</accession>
<feature type="region of interest" description="Disordered" evidence="1">
    <location>
        <begin position="208"/>
        <end position="263"/>
    </location>
</feature>
<dbReference type="AlphaFoldDB" id="A0A8S1JDF4"/>
<evidence type="ECO:0000313" key="3">
    <source>
        <dbReference type="EMBL" id="CAD7705271.1"/>
    </source>
</evidence>
<evidence type="ECO:0000256" key="1">
    <source>
        <dbReference type="SAM" id="MobiDB-lite"/>
    </source>
</evidence>
<dbReference type="EMBL" id="CAJHUC010003064">
    <property type="protein sequence ID" value="CAD7705271.1"/>
    <property type="molecule type" value="Genomic_DNA"/>
</dbReference>
<organism evidence="3 4">
    <name type="scientific">Ostreobium quekettii</name>
    <dbReference type="NCBI Taxonomy" id="121088"/>
    <lineage>
        <taxon>Eukaryota</taxon>
        <taxon>Viridiplantae</taxon>
        <taxon>Chlorophyta</taxon>
        <taxon>core chlorophytes</taxon>
        <taxon>Ulvophyceae</taxon>
        <taxon>TCBD clade</taxon>
        <taxon>Bryopsidales</taxon>
        <taxon>Ostreobineae</taxon>
        <taxon>Ostreobiaceae</taxon>
        <taxon>Ostreobium</taxon>
    </lineage>
</organism>
<sequence length="263" mass="29313">MCQGREYVIDMDETVGRTLSPGEVDYYDLPLNTMNVGDWARGIYVKFALMAPENAPTGHACLVAKANGYPTLVDHDHRFTTSQAFAGSTLFRVNGDDIRPGVLVFAVFNVDYFKHSDIRYSIRISSQGGSFSISPYISIALGITVSLFLCVLVSLCKRFLLRTSLWPWTQRVLPGSASNQEALPPRPQSRGLPREIVESFPCHEFVPNEHAKRHKNDSEILSGDQDSLSNTEDIKLETAPNENMEDGEKAKSEANWSAERLVL</sequence>
<proteinExistence type="predicted"/>
<protein>
    <submittedName>
        <fullName evidence="3">Uncharacterized protein</fullName>
    </submittedName>
</protein>
<dbReference type="OrthoDB" id="541985at2759"/>
<evidence type="ECO:0000256" key="2">
    <source>
        <dbReference type="SAM" id="Phobius"/>
    </source>
</evidence>
<reference evidence="3" key="1">
    <citation type="submission" date="2020-12" db="EMBL/GenBank/DDBJ databases">
        <authorList>
            <person name="Iha C."/>
        </authorList>
    </citation>
    <scope>NUCLEOTIDE SEQUENCE</scope>
</reference>
<dbReference type="Proteomes" id="UP000708148">
    <property type="component" value="Unassembled WGS sequence"/>
</dbReference>
<keyword evidence="2" id="KW-1133">Transmembrane helix</keyword>
<keyword evidence="2" id="KW-0812">Transmembrane</keyword>
<feature type="transmembrane region" description="Helical" evidence="2">
    <location>
        <begin position="133"/>
        <end position="155"/>
    </location>
</feature>
<keyword evidence="2" id="KW-0472">Membrane</keyword>
<keyword evidence="4" id="KW-1185">Reference proteome</keyword>
<name>A0A8S1JDF4_9CHLO</name>